<evidence type="ECO:0000313" key="4">
    <source>
        <dbReference type="EMBL" id="MBO4205833.1"/>
    </source>
</evidence>
<name>A0ABS3VN55_MICEH</name>
<reference evidence="4 5" key="1">
    <citation type="submission" date="2019-12" db="EMBL/GenBank/DDBJ databases">
        <title>Whole genome sequencing of endophytic Actinobacterium Micromonospora sp. MPMI6T.</title>
        <authorList>
            <person name="Evv R."/>
            <person name="Podile A.R."/>
        </authorList>
    </citation>
    <scope>NUCLEOTIDE SEQUENCE [LARGE SCALE GENOMIC DNA]</scope>
    <source>
        <strain evidence="4 5">MPMI6</strain>
    </source>
</reference>
<sequence length="633" mass="67836">MTLIRPQVPHHPQPVRATPARLALAGLLSLLLILVGAPALAHTTPFTVTVTVDSAPAGADQPGTFTISSTEPTVTKFRYGWGFAGTEVAATGTTVRSATVTLDAPHYGTDFLAVAAVAEDGHEARATLAVSVPEPAGPVGWWFLEAYPGVTQTQALADQQAAFRGDTPLTGTNITWADDTRLIGGQTSAFNGTSAYLSAAPQVMDTSTAFSVATWVRLTDKSADRAVAGKEASGYESFGLGYRKQTDRWTVVMPSKTSGPGITWSVAQSTTPARLGLWTHLATSYDPVAQTLQLWVNGVLEATATGVTGFNDPQGEFRLGNVHTWWWHGNLAGARVYDRTLTAADFTGLLEAEPGAGQTDRLGLLHPVQVADFFGAGMSCYEATDDPDLCVARDGTPFYRRFLLTPGTLMGDGQSGEGIVFDGTHWVEDPYDPHYGEATQEYGRSQKQTGDWGNWVWQDTPIVRTDQSFTLSVWTKLDPAQGAQTIVSQEAAGQSGFTLSYRPDNGGQWVFRHRDDATDPSSTAATTLVAPAVDPTRWHHLVVTLDVPNRQLKLHVNGVPAQTATMNAAWQPWAATGPVLMARSTTPAGPAEWLHGTIDDLEFYHGALAEKWVLNLYRQQVIAPPPPPSASGS</sequence>
<organism evidence="4 5">
    <name type="scientific">Micromonospora echinofusca</name>
    <dbReference type="NCBI Taxonomy" id="47858"/>
    <lineage>
        <taxon>Bacteria</taxon>
        <taxon>Bacillati</taxon>
        <taxon>Actinomycetota</taxon>
        <taxon>Actinomycetes</taxon>
        <taxon>Micromonosporales</taxon>
        <taxon>Micromonosporaceae</taxon>
        <taxon>Micromonospora</taxon>
    </lineage>
</organism>
<dbReference type="Pfam" id="PF13385">
    <property type="entry name" value="Laminin_G_3"/>
    <property type="match status" value="2"/>
</dbReference>
<protein>
    <recommendedName>
        <fullName evidence="3">LamG-like jellyroll fold domain-containing protein</fullName>
    </recommendedName>
</protein>
<accession>A0ABS3VN55</accession>
<dbReference type="SUPFAM" id="SSF49899">
    <property type="entry name" value="Concanavalin A-like lectins/glucanases"/>
    <property type="match status" value="2"/>
</dbReference>
<dbReference type="SMART" id="SM00560">
    <property type="entry name" value="LamGL"/>
    <property type="match status" value="2"/>
</dbReference>
<dbReference type="PANTHER" id="PTHR46943">
    <property type="entry name" value="PENTRAXIN-RELATED PROTEIN PTX3"/>
    <property type="match status" value="1"/>
</dbReference>
<comment type="caution">
    <text evidence="4">The sequence shown here is derived from an EMBL/GenBank/DDBJ whole genome shotgun (WGS) entry which is preliminary data.</text>
</comment>
<dbReference type="PANTHER" id="PTHR46943:SF1">
    <property type="entry name" value="PENTRAXIN-RELATED PROTEIN PTX3"/>
    <property type="match status" value="1"/>
</dbReference>
<evidence type="ECO:0000256" key="1">
    <source>
        <dbReference type="ARBA" id="ARBA00022729"/>
    </source>
</evidence>
<dbReference type="Proteomes" id="UP000823521">
    <property type="component" value="Unassembled WGS sequence"/>
</dbReference>
<feature type="domain" description="LamG-like jellyroll fold" evidence="3">
    <location>
        <begin position="208"/>
        <end position="344"/>
    </location>
</feature>
<evidence type="ECO:0000256" key="2">
    <source>
        <dbReference type="ARBA" id="ARBA00023157"/>
    </source>
</evidence>
<dbReference type="InterPro" id="IPR013320">
    <property type="entry name" value="ConA-like_dom_sf"/>
</dbReference>
<evidence type="ECO:0000313" key="5">
    <source>
        <dbReference type="Proteomes" id="UP000823521"/>
    </source>
</evidence>
<dbReference type="Gene3D" id="2.60.120.200">
    <property type="match status" value="2"/>
</dbReference>
<proteinExistence type="predicted"/>
<gene>
    <name evidence="4" type="ORF">GSF22_07410</name>
</gene>
<evidence type="ECO:0000259" key="3">
    <source>
        <dbReference type="SMART" id="SM00560"/>
    </source>
</evidence>
<keyword evidence="1" id="KW-0732">Signal</keyword>
<keyword evidence="5" id="KW-1185">Reference proteome</keyword>
<feature type="domain" description="LamG-like jellyroll fold" evidence="3">
    <location>
        <begin position="467"/>
        <end position="611"/>
    </location>
</feature>
<dbReference type="EMBL" id="WVUH01000039">
    <property type="protein sequence ID" value="MBO4205833.1"/>
    <property type="molecule type" value="Genomic_DNA"/>
</dbReference>
<dbReference type="InterPro" id="IPR042837">
    <property type="entry name" value="PTX3"/>
</dbReference>
<dbReference type="InterPro" id="IPR006558">
    <property type="entry name" value="LamG-like"/>
</dbReference>
<dbReference type="RefSeq" id="WP_208812198.1">
    <property type="nucleotide sequence ID" value="NZ_WVUH01000039.1"/>
</dbReference>
<keyword evidence="2" id="KW-1015">Disulfide bond</keyword>